<dbReference type="Proteomes" id="UP000460221">
    <property type="component" value="Unassembled WGS sequence"/>
</dbReference>
<accession>A0A7K1FUJ1</accession>
<comment type="caution">
    <text evidence="2">The sequence shown here is derived from an EMBL/GenBank/DDBJ whole genome shotgun (WGS) entry which is preliminary data.</text>
</comment>
<dbReference type="EMBL" id="WLYK01000011">
    <property type="protein sequence ID" value="MTD16873.1"/>
    <property type="molecule type" value="Genomic_DNA"/>
</dbReference>
<gene>
    <name evidence="2" type="ORF">GIS00_23340</name>
</gene>
<feature type="region of interest" description="Disordered" evidence="1">
    <location>
        <begin position="34"/>
        <end position="72"/>
    </location>
</feature>
<evidence type="ECO:0000313" key="2">
    <source>
        <dbReference type="EMBL" id="MTD16873.1"/>
    </source>
</evidence>
<reference evidence="2 3" key="1">
    <citation type="submission" date="2019-11" db="EMBL/GenBank/DDBJ databases">
        <authorList>
            <person name="Jiang L.-Q."/>
        </authorList>
    </citation>
    <scope>NUCLEOTIDE SEQUENCE [LARGE SCALE GENOMIC DNA]</scope>
    <source>
        <strain evidence="2 3">YIM 132087</strain>
    </source>
</reference>
<protein>
    <submittedName>
        <fullName evidence="2">Uncharacterized protein</fullName>
    </submittedName>
</protein>
<name>A0A7K1FUJ1_9ACTN</name>
<dbReference type="RefSeq" id="WP_154770830.1">
    <property type="nucleotide sequence ID" value="NZ_WLYK01000011.1"/>
</dbReference>
<keyword evidence="3" id="KW-1185">Reference proteome</keyword>
<evidence type="ECO:0000256" key="1">
    <source>
        <dbReference type="SAM" id="MobiDB-lite"/>
    </source>
</evidence>
<dbReference type="AlphaFoldDB" id="A0A7K1FUJ1"/>
<evidence type="ECO:0000313" key="3">
    <source>
        <dbReference type="Proteomes" id="UP000460221"/>
    </source>
</evidence>
<proteinExistence type="predicted"/>
<sequence length="72" mass="7681">MPSCELWRDEEDVCDQAAVVTVVDTTGHAAAALTDITGASDQQGLELVPPRPETGPRVGRPEVNHHPPARRG</sequence>
<organism evidence="2 3">
    <name type="scientific">Nakamurella alba</name>
    <dbReference type="NCBI Taxonomy" id="2665158"/>
    <lineage>
        <taxon>Bacteria</taxon>
        <taxon>Bacillati</taxon>
        <taxon>Actinomycetota</taxon>
        <taxon>Actinomycetes</taxon>
        <taxon>Nakamurellales</taxon>
        <taxon>Nakamurellaceae</taxon>
        <taxon>Nakamurella</taxon>
    </lineage>
</organism>